<dbReference type="InterPro" id="IPR044946">
    <property type="entry name" value="Restrct_endonuc_typeI_TRD_sf"/>
</dbReference>
<dbReference type="Pfam" id="PF01420">
    <property type="entry name" value="Methylase_S"/>
    <property type="match status" value="2"/>
</dbReference>
<evidence type="ECO:0000313" key="5">
    <source>
        <dbReference type="EMBL" id="GAA2818994.1"/>
    </source>
</evidence>
<keyword evidence="6" id="KW-1185">Reference proteome</keyword>
<comment type="similarity">
    <text evidence="1">Belongs to the type-I restriction system S methylase family.</text>
</comment>
<dbReference type="SUPFAM" id="SSF116734">
    <property type="entry name" value="DNA methylase specificity domain"/>
    <property type="match status" value="2"/>
</dbReference>
<dbReference type="EMBL" id="BAAAUX010000035">
    <property type="protein sequence ID" value="GAA2818994.1"/>
    <property type="molecule type" value="Genomic_DNA"/>
</dbReference>
<dbReference type="Gene3D" id="3.90.220.20">
    <property type="entry name" value="DNA methylase specificity domains"/>
    <property type="match status" value="2"/>
</dbReference>
<name>A0ABN3VM67_9PSEU</name>
<accession>A0ABN3VM67</accession>
<dbReference type="CDD" id="cd17244">
    <property type="entry name" value="RMtype1_S_Apa101655I-TRD2-CR2_like"/>
    <property type="match status" value="1"/>
</dbReference>
<organism evidence="5 6">
    <name type="scientific">Saccharopolyspora taberi</name>
    <dbReference type="NCBI Taxonomy" id="60895"/>
    <lineage>
        <taxon>Bacteria</taxon>
        <taxon>Bacillati</taxon>
        <taxon>Actinomycetota</taxon>
        <taxon>Actinomycetes</taxon>
        <taxon>Pseudonocardiales</taxon>
        <taxon>Pseudonocardiaceae</taxon>
        <taxon>Saccharopolyspora</taxon>
    </lineage>
</organism>
<sequence>MNPTTAHWPVRPFAEVADYKAGKTPARANAAYWAKSENVVPWVSISDLEPFGVVMSTKEEANQLAFNEVFRGKLVPAGTLLMSFKLTIGRVATLGVPAVHNEAIISIYPRAGIDQRFLGYYLSKYDYGQLQDRQIKGNTLNKSKIDRIPVPVPPEEEQAAIADVLDRIRQGILLQDSIFSNLSKLKRAAMQQLFTQGLRGEVQKSTEIGPIPESWFVRRLDSHADVLSTRMSYTELQGMMPSDGETTVRVLGIKVSDMNTPGNEVELDDAALEVSVDIDVAKARCAPPGAIIFPKRGAAIATNKKRIAPTWTAFDPNVIGVVARRGLNQRFLFHWFQSFDLRTITDLGPTPQLNKKSLEPLLLPLPPSTDEQEEIAEVLDSLDRKINLHRRKREVLDQLFKSVLHKLMTGECAVKDLDISALSVAEGKVA</sequence>
<dbReference type="InterPro" id="IPR052021">
    <property type="entry name" value="Type-I_RS_S_subunit"/>
</dbReference>
<dbReference type="PANTHER" id="PTHR30408:SF12">
    <property type="entry name" value="TYPE I RESTRICTION ENZYME MJAVIII SPECIFICITY SUBUNIT"/>
    <property type="match status" value="1"/>
</dbReference>
<evidence type="ECO:0000256" key="3">
    <source>
        <dbReference type="ARBA" id="ARBA00023125"/>
    </source>
</evidence>
<proteinExistence type="inferred from homology"/>
<feature type="domain" description="Type I restriction modification DNA specificity" evidence="4">
    <location>
        <begin position="8"/>
        <end position="170"/>
    </location>
</feature>
<evidence type="ECO:0000259" key="4">
    <source>
        <dbReference type="Pfam" id="PF01420"/>
    </source>
</evidence>
<evidence type="ECO:0000256" key="2">
    <source>
        <dbReference type="ARBA" id="ARBA00022747"/>
    </source>
</evidence>
<gene>
    <name evidence="5" type="ORF">GCM10010470_62920</name>
</gene>
<evidence type="ECO:0000313" key="6">
    <source>
        <dbReference type="Proteomes" id="UP001500979"/>
    </source>
</evidence>
<reference evidence="5 6" key="1">
    <citation type="journal article" date="2019" name="Int. J. Syst. Evol. Microbiol.">
        <title>The Global Catalogue of Microorganisms (GCM) 10K type strain sequencing project: providing services to taxonomists for standard genome sequencing and annotation.</title>
        <authorList>
            <consortium name="The Broad Institute Genomics Platform"/>
            <consortium name="The Broad Institute Genome Sequencing Center for Infectious Disease"/>
            <person name="Wu L."/>
            <person name="Ma J."/>
        </authorList>
    </citation>
    <scope>NUCLEOTIDE SEQUENCE [LARGE SCALE GENOMIC DNA]</scope>
    <source>
        <strain evidence="5 6">JCM 9383</strain>
    </source>
</reference>
<protein>
    <recommendedName>
        <fullName evidence="4">Type I restriction modification DNA specificity domain-containing protein</fullName>
    </recommendedName>
</protein>
<keyword evidence="3" id="KW-0238">DNA-binding</keyword>
<dbReference type="PANTHER" id="PTHR30408">
    <property type="entry name" value="TYPE-1 RESTRICTION ENZYME ECOKI SPECIFICITY PROTEIN"/>
    <property type="match status" value="1"/>
</dbReference>
<evidence type="ECO:0000256" key="1">
    <source>
        <dbReference type="ARBA" id="ARBA00010923"/>
    </source>
</evidence>
<keyword evidence="2" id="KW-0680">Restriction system</keyword>
<dbReference type="Proteomes" id="UP001500979">
    <property type="component" value="Unassembled WGS sequence"/>
</dbReference>
<dbReference type="Gene3D" id="1.10.287.1120">
    <property type="entry name" value="Bipartite methylase S protein"/>
    <property type="match status" value="1"/>
</dbReference>
<comment type="caution">
    <text evidence="5">The sequence shown here is derived from an EMBL/GenBank/DDBJ whole genome shotgun (WGS) entry which is preliminary data.</text>
</comment>
<dbReference type="InterPro" id="IPR000055">
    <property type="entry name" value="Restrct_endonuc_typeI_TRD"/>
</dbReference>
<feature type="domain" description="Type I restriction modification DNA specificity" evidence="4">
    <location>
        <begin position="319"/>
        <end position="396"/>
    </location>
</feature>
<dbReference type="RefSeq" id="WP_344685986.1">
    <property type="nucleotide sequence ID" value="NZ_BAAAUX010000035.1"/>
</dbReference>